<dbReference type="Pfam" id="PF06241">
    <property type="entry name" value="Castor_Poll_mid"/>
    <property type="match status" value="1"/>
</dbReference>
<accession>A0AB39MLR1</accession>
<dbReference type="InterPro" id="IPR010420">
    <property type="entry name" value="CASTOR/POLLUX/SYM8_dom"/>
</dbReference>
<name>A0AB39MLR1_9ACTN</name>
<evidence type="ECO:0000256" key="4">
    <source>
        <dbReference type="ARBA" id="ARBA00022989"/>
    </source>
</evidence>
<evidence type="ECO:0000256" key="7">
    <source>
        <dbReference type="SAM" id="MobiDB-lite"/>
    </source>
</evidence>
<evidence type="ECO:0000256" key="3">
    <source>
        <dbReference type="ARBA" id="ARBA00022692"/>
    </source>
</evidence>
<keyword evidence="3 8" id="KW-0812">Transmembrane</keyword>
<feature type="region of interest" description="Disordered" evidence="7">
    <location>
        <begin position="652"/>
        <end position="697"/>
    </location>
</feature>
<keyword evidence="4 8" id="KW-1133">Transmembrane helix</keyword>
<feature type="transmembrane region" description="Helical" evidence="8">
    <location>
        <begin position="54"/>
        <end position="75"/>
    </location>
</feature>
<evidence type="ECO:0000259" key="9">
    <source>
        <dbReference type="Pfam" id="PF06241"/>
    </source>
</evidence>
<evidence type="ECO:0000256" key="2">
    <source>
        <dbReference type="ARBA" id="ARBA00022448"/>
    </source>
</evidence>
<dbReference type="GO" id="GO:0006813">
    <property type="term" value="P:potassium ion transport"/>
    <property type="evidence" value="ECO:0007669"/>
    <property type="project" value="InterPro"/>
</dbReference>
<evidence type="ECO:0000256" key="1">
    <source>
        <dbReference type="ARBA" id="ARBA00004127"/>
    </source>
</evidence>
<feature type="domain" description="CASTOR/POLLUX/SYM8 ion channel conserved" evidence="9">
    <location>
        <begin position="299"/>
        <end position="385"/>
    </location>
</feature>
<keyword evidence="6 8" id="KW-0472">Membrane</keyword>
<dbReference type="GO" id="GO:0012505">
    <property type="term" value="C:endomembrane system"/>
    <property type="evidence" value="ECO:0007669"/>
    <property type="project" value="UniProtKB-SubCell"/>
</dbReference>
<evidence type="ECO:0000256" key="6">
    <source>
        <dbReference type="ARBA" id="ARBA00023136"/>
    </source>
</evidence>
<dbReference type="PANTHER" id="PTHR31563">
    <property type="entry name" value="ION CHANNEL POLLUX-RELATED"/>
    <property type="match status" value="1"/>
</dbReference>
<dbReference type="EMBL" id="CP163431">
    <property type="protein sequence ID" value="XDQ07306.1"/>
    <property type="molecule type" value="Genomic_DNA"/>
</dbReference>
<dbReference type="InterPro" id="IPR044849">
    <property type="entry name" value="CASTOR/POLLUX/SYM8-like"/>
</dbReference>
<keyword evidence="2" id="KW-0813">Transport</keyword>
<feature type="region of interest" description="Disordered" evidence="7">
    <location>
        <begin position="1"/>
        <end position="32"/>
    </location>
</feature>
<organism evidence="10">
    <name type="scientific">Streptomyces sp. R08</name>
    <dbReference type="NCBI Taxonomy" id="3238624"/>
    <lineage>
        <taxon>Bacteria</taxon>
        <taxon>Bacillati</taxon>
        <taxon>Actinomycetota</taxon>
        <taxon>Actinomycetes</taxon>
        <taxon>Kitasatosporales</taxon>
        <taxon>Streptomycetaceae</taxon>
        <taxon>Streptomyces</taxon>
    </lineage>
</organism>
<evidence type="ECO:0000256" key="8">
    <source>
        <dbReference type="SAM" id="Phobius"/>
    </source>
</evidence>
<dbReference type="InterPro" id="IPR036721">
    <property type="entry name" value="RCK_C_sf"/>
</dbReference>
<feature type="compositionally biased region" description="Pro residues" evidence="7">
    <location>
        <begin position="681"/>
        <end position="690"/>
    </location>
</feature>
<dbReference type="SUPFAM" id="SSF116726">
    <property type="entry name" value="TrkA C-terminal domain-like"/>
    <property type="match status" value="1"/>
</dbReference>
<dbReference type="AlphaFoldDB" id="A0AB39MLR1"/>
<proteinExistence type="predicted"/>
<gene>
    <name evidence="10" type="ORF">AB5J58_47100</name>
</gene>
<sequence>MKRRAPDAGPGTLRFPAAYGDQGDDVERRQERSPLRHRTRYLFDRTLARSTATLLGWLALCCLAVVVPVSTLLVWTDPDAPHSLSGRLTQVWRTSAETLRLSVTTGAPLRMLLSVLLGLIALLCVSTVVGVVTTGLGDRLAELRRGRSRVVERGHTVVLGWSDQVFTVVEELIAARAAGDRQVITVLADRDPAAMERALTAALGVTDGVRLECRTGVPSDPDTLRLVSLGAARAVVVLPAEGPDGDLRVVRILLALRTVLGAQGGPRVVAAVHDEHRVPAARLAVGARGTVLGTDQSTARLLVQCARNPGMSTVLRDLLDFSGAEFHVVDVPQATGLSFGEVALRLETSSAVGLLRADGRPLLTPPPGTVLEAGDRLVTVAHDDGPPPLSTHRAPVDPTAVARTRTRPEQPYRLLLLGWNRRAPLIVDILCRTARPGSTLDLVTGLAAPGIPSRADASPLRLTHHPGDPSAPETLTGLDLSAYDCVLALGADQQAETAPERADDRTLLAMLTLRSWEEETSRVLPVVAEMRDHRSRTLAPLGPAGDVVVAGELTALLMAQIVHTPELAAVFEEIFAVRGGALALRSAAHYVRPGREASFATVVAAAIRNDEYAIGYRPHPPRPPRSHGTVHLCPGKSERRVWNAEDEILVLTPGHTDPAPTDLARLTLPAMRPGPGEHAEPQPPDSPPTTPGADISP</sequence>
<reference evidence="10" key="1">
    <citation type="submission" date="2024-07" db="EMBL/GenBank/DDBJ databases">
        <authorList>
            <person name="Yu S.T."/>
        </authorList>
    </citation>
    <scope>NUCLEOTIDE SEQUENCE</scope>
    <source>
        <strain evidence="10">R08</strain>
    </source>
</reference>
<keyword evidence="5" id="KW-0406">Ion transport</keyword>
<evidence type="ECO:0000313" key="10">
    <source>
        <dbReference type="EMBL" id="XDQ07306.1"/>
    </source>
</evidence>
<dbReference type="RefSeq" id="WP_369192097.1">
    <property type="nucleotide sequence ID" value="NZ_CP163431.1"/>
</dbReference>
<evidence type="ECO:0000256" key="5">
    <source>
        <dbReference type="ARBA" id="ARBA00023065"/>
    </source>
</evidence>
<dbReference type="PANTHER" id="PTHR31563:SF10">
    <property type="entry name" value="ION CHANNEL POLLUX-RELATED"/>
    <property type="match status" value="1"/>
</dbReference>
<dbReference type="Gene3D" id="3.40.50.720">
    <property type="entry name" value="NAD(P)-binding Rossmann-like Domain"/>
    <property type="match status" value="2"/>
</dbReference>
<comment type="subcellular location">
    <subcellularLocation>
        <location evidence="1">Endomembrane system</location>
        <topology evidence="1">Multi-pass membrane protein</topology>
    </subcellularLocation>
</comment>
<protein>
    <submittedName>
        <fullName evidence="10">NAD-binding lipoprotein</fullName>
    </submittedName>
</protein>
<feature type="transmembrane region" description="Helical" evidence="8">
    <location>
        <begin position="111"/>
        <end position="137"/>
    </location>
</feature>
<keyword evidence="10" id="KW-0449">Lipoprotein</keyword>